<evidence type="ECO:0000313" key="1">
    <source>
        <dbReference type="EMBL" id="OUQ35430.1"/>
    </source>
</evidence>
<gene>
    <name evidence="1" type="ORF">B5E75_04025</name>
</gene>
<protein>
    <submittedName>
        <fullName evidence="1">Uncharacterized protein</fullName>
    </submittedName>
</protein>
<keyword evidence="2" id="KW-1185">Reference proteome</keyword>
<evidence type="ECO:0000313" key="2">
    <source>
        <dbReference type="Proteomes" id="UP000195305"/>
    </source>
</evidence>
<comment type="caution">
    <text evidence="1">The sequence shown here is derived from an EMBL/GenBank/DDBJ whole genome shotgun (WGS) entry which is preliminary data.</text>
</comment>
<name>A0A1Y4T1C0_9FIRM</name>
<dbReference type="RefSeq" id="WP_087296625.1">
    <property type="nucleotide sequence ID" value="NZ_AP031415.1"/>
</dbReference>
<proteinExistence type="predicted"/>
<organism evidence="1 2">
    <name type="scientific">Massilimicrobiota timonensis</name>
    <dbReference type="NCBI Taxonomy" id="1776392"/>
    <lineage>
        <taxon>Bacteria</taxon>
        <taxon>Bacillati</taxon>
        <taxon>Bacillota</taxon>
        <taxon>Erysipelotrichia</taxon>
        <taxon>Erysipelotrichales</taxon>
        <taxon>Erysipelotrichaceae</taxon>
        <taxon>Massilimicrobiota</taxon>
    </lineage>
</organism>
<sequence>MKVQVVYTTHCKDAKLLAEDMARYARTYAKPITDFSFQEDIDLLVIGFEEYPCLKDKELENFICQLSRQHIRNLALFNLFCFKSKEMEKIIQLCLKQDLPLMRETYSCKKSFKTKHHLDDDIISGGRVYIEDMVNICNHYY</sequence>
<dbReference type="OrthoDB" id="1642009at2"/>
<accession>A0A1Y4T1C0</accession>
<dbReference type="Proteomes" id="UP000195305">
    <property type="component" value="Unassembled WGS sequence"/>
</dbReference>
<dbReference type="AlphaFoldDB" id="A0A1Y4T1C0"/>
<dbReference type="EMBL" id="NFLJ01000008">
    <property type="protein sequence ID" value="OUQ35430.1"/>
    <property type="molecule type" value="Genomic_DNA"/>
</dbReference>
<reference evidence="1 2" key="1">
    <citation type="journal article" date="2018" name="BMC Genomics">
        <title>Whole genome sequencing and function prediction of 133 gut anaerobes isolated from chicken caecum in pure cultures.</title>
        <authorList>
            <person name="Medvecky M."/>
            <person name="Cejkova D."/>
            <person name="Polansky O."/>
            <person name="Karasova D."/>
            <person name="Kubasova T."/>
            <person name="Cizek A."/>
            <person name="Rychlik I."/>
        </authorList>
    </citation>
    <scope>NUCLEOTIDE SEQUENCE [LARGE SCALE GENOMIC DNA]</scope>
    <source>
        <strain evidence="1 2">An13</strain>
    </source>
</reference>